<sequence length="387" mass="43171">MADTDPLPVYKSHDSAVLPAKQESLRDDQPSSRSVDQLEQVVAVHKDPTGTRFTEFDIFRHAITEPDQIRLIERLRALHSPEYAASFSTSPLDIEYLAQQCLSWIVNEDVPHHETNLVSQLTSHALAQALEGSLDRETISTFQDFILATTLAYTAWRDQRCPSQRLSVHNLHRTSYLAGSSLLQKLDQHINSDTVENAPRPTLQALFLVLFGTTLGVAYSTQVGGRPTADSADLIGKVLTESPTLYITMKERLCHLLADKLALLAGLLWEKVDTAAARGCVLDGCLMGRWNRSGRWVWGNLMPHYTWPPSDHSLDWLVHRPGGTFQPTPRAAMMRCPEVLSPLMPSMDSSDRGKRRSMLVVGPTSHGQHMYARMRTHTGSDGPSLFV</sequence>
<gene>
    <name evidence="1" type="ORF">SLS63_007173</name>
</gene>
<keyword evidence="2" id="KW-1185">Reference proteome</keyword>
<dbReference type="EMBL" id="JAKNSF020000038">
    <property type="protein sequence ID" value="KAK7727350.1"/>
    <property type="molecule type" value="Genomic_DNA"/>
</dbReference>
<dbReference type="Proteomes" id="UP001430848">
    <property type="component" value="Unassembled WGS sequence"/>
</dbReference>
<accession>A0ABR1P657</accession>
<evidence type="ECO:0000313" key="1">
    <source>
        <dbReference type="EMBL" id="KAK7727350.1"/>
    </source>
</evidence>
<organism evidence="1 2">
    <name type="scientific">Diaporthe eres</name>
    <name type="common">Phomopsis oblonga</name>
    <dbReference type="NCBI Taxonomy" id="83184"/>
    <lineage>
        <taxon>Eukaryota</taxon>
        <taxon>Fungi</taxon>
        <taxon>Dikarya</taxon>
        <taxon>Ascomycota</taxon>
        <taxon>Pezizomycotina</taxon>
        <taxon>Sordariomycetes</taxon>
        <taxon>Sordariomycetidae</taxon>
        <taxon>Diaporthales</taxon>
        <taxon>Diaporthaceae</taxon>
        <taxon>Diaporthe</taxon>
        <taxon>Diaporthe eres species complex</taxon>
    </lineage>
</organism>
<reference evidence="1 2" key="1">
    <citation type="submission" date="2024-02" db="EMBL/GenBank/DDBJ databases">
        <title>De novo assembly and annotation of 12 fungi associated with fruit tree decline syndrome in Ontario, Canada.</title>
        <authorList>
            <person name="Sulman M."/>
            <person name="Ellouze W."/>
            <person name="Ilyukhin E."/>
        </authorList>
    </citation>
    <scope>NUCLEOTIDE SEQUENCE [LARGE SCALE GENOMIC DNA]</scope>
    <source>
        <strain evidence="1 2">M169</strain>
    </source>
</reference>
<protein>
    <submittedName>
        <fullName evidence="1">Uncharacterized protein</fullName>
    </submittedName>
</protein>
<evidence type="ECO:0000313" key="2">
    <source>
        <dbReference type="Proteomes" id="UP001430848"/>
    </source>
</evidence>
<proteinExistence type="predicted"/>
<comment type="caution">
    <text evidence="1">The sequence shown here is derived from an EMBL/GenBank/DDBJ whole genome shotgun (WGS) entry which is preliminary data.</text>
</comment>
<name>A0ABR1P657_DIAER</name>